<dbReference type="InterPro" id="IPR029058">
    <property type="entry name" value="AB_hydrolase_fold"/>
</dbReference>
<evidence type="ECO:0000256" key="2">
    <source>
        <dbReference type="ARBA" id="ARBA00010278"/>
    </source>
</evidence>
<dbReference type="GO" id="GO:0030600">
    <property type="term" value="F:feruloyl esterase activity"/>
    <property type="evidence" value="ECO:0007669"/>
    <property type="project" value="InterPro"/>
</dbReference>
<sequence>MKKLFVLLCTPMLTMAQLQSGVQTYFVGGRAYDITTPTNYNPSKEYPIVFELHSFGKNKTQMDDQDIINAQQYISVRPEGKYINLFFWEGNVWNTWKATDSFTNRSDDVVYITHVYNDVQQKMGSVFNPEKVFVYGFSNGGAMAMKLAEETSLFKAAVIRSMSFEAGHDIPNTASKIPMIFIHATGDEVVPYQGGKGKYSLVSPNFESVKETVNKWAAYNGLSHFTEIKYLAGNPTASKENFYFREYPHAIHPLYFFVIEGNKHATGNLFSNANIKRAMQRLIKDPKRYGIYK</sequence>
<feature type="domain" description="Phospholipase/carboxylesterase/thioesterase" evidence="11">
    <location>
        <begin position="52"/>
        <end position="207"/>
    </location>
</feature>
<evidence type="ECO:0000256" key="1">
    <source>
        <dbReference type="ARBA" id="ARBA00004613"/>
    </source>
</evidence>
<gene>
    <name evidence="12" type="ORF">NCTC12929_01250</name>
</gene>
<dbReference type="SUPFAM" id="SSF53474">
    <property type="entry name" value="alpha/beta-Hydrolases"/>
    <property type="match status" value="1"/>
</dbReference>
<keyword evidence="3" id="KW-0964">Secreted</keyword>
<dbReference type="PANTHER" id="PTHR38050">
    <property type="match status" value="1"/>
</dbReference>
<dbReference type="InterPro" id="IPR003140">
    <property type="entry name" value="PLipase/COase/thioEstase"/>
</dbReference>
<evidence type="ECO:0000256" key="10">
    <source>
        <dbReference type="SAM" id="SignalP"/>
    </source>
</evidence>
<evidence type="ECO:0000256" key="7">
    <source>
        <dbReference type="ARBA" id="ARBA00023277"/>
    </source>
</evidence>
<comment type="similarity">
    <text evidence="2">Belongs to the faeC family.</text>
</comment>
<evidence type="ECO:0000256" key="4">
    <source>
        <dbReference type="ARBA" id="ARBA00022651"/>
    </source>
</evidence>
<feature type="signal peptide" evidence="10">
    <location>
        <begin position="1"/>
        <end position="16"/>
    </location>
</feature>
<keyword evidence="8" id="KW-0624">Polysaccharide degradation</keyword>
<name>A0A7Z8YPJ0_9FLAO</name>
<evidence type="ECO:0000256" key="6">
    <source>
        <dbReference type="ARBA" id="ARBA00022801"/>
    </source>
</evidence>
<protein>
    <submittedName>
        <fullName evidence="12">Poly(3-hydroxybutyrate) depolymerase</fullName>
    </submittedName>
</protein>
<dbReference type="Proteomes" id="UP000270205">
    <property type="component" value="Unassembled WGS sequence"/>
</dbReference>
<evidence type="ECO:0000313" key="13">
    <source>
        <dbReference type="Proteomes" id="UP000270205"/>
    </source>
</evidence>
<comment type="caution">
    <text evidence="12">The sequence shown here is derived from an EMBL/GenBank/DDBJ whole genome shotgun (WGS) entry which is preliminary data.</text>
</comment>
<dbReference type="GO" id="GO:0005576">
    <property type="term" value="C:extracellular region"/>
    <property type="evidence" value="ECO:0007669"/>
    <property type="project" value="UniProtKB-SubCell"/>
</dbReference>
<dbReference type="Pfam" id="PF02230">
    <property type="entry name" value="Abhydrolase_2"/>
    <property type="match status" value="1"/>
</dbReference>
<keyword evidence="5 10" id="KW-0732">Signal</keyword>
<dbReference type="RefSeq" id="WP_125151196.1">
    <property type="nucleotide sequence ID" value="NZ_UYIV01000001.1"/>
</dbReference>
<dbReference type="InterPro" id="IPR043595">
    <property type="entry name" value="FaeB/C/D"/>
</dbReference>
<evidence type="ECO:0000256" key="9">
    <source>
        <dbReference type="ARBA" id="ARBA00025250"/>
    </source>
</evidence>
<evidence type="ECO:0000256" key="3">
    <source>
        <dbReference type="ARBA" id="ARBA00022525"/>
    </source>
</evidence>
<organism evidence="12 13">
    <name type="scientific">Bergeyella zoohelcum</name>
    <dbReference type="NCBI Taxonomy" id="1015"/>
    <lineage>
        <taxon>Bacteria</taxon>
        <taxon>Pseudomonadati</taxon>
        <taxon>Bacteroidota</taxon>
        <taxon>Flavobacteriia</taxon>
        <taxon>Flavobacteriales</taxon>
        <taxon>Weeksellaceae</taxon>
        <taxon>Bergeyella</taxon>
    </lineage>
</organism>
<dbReference type="EMBL" id="UYIV01000001">
    <property type="protein sequence ID" value="VDH04053.1"/>
    <property type="molecule type" value="Genomic_DNA"/>
</dbReference>
<evidence type="ECO:0000256" key="5">
    <source>
        <dbReference type="ARBA" id="ARBA00022729"/>
    </source>
</evidence>
<comment type="function">
    <text evidence="9">Involved in degradation of plant cell walls. Hydrolyzes the feruloyl-arabinose ester bond in arabinoxylans, and the feruloyl-galactose ester bond in pectin. Active against paranitrophenyl-acetate, methyl ferulate and wheat arabinoxylan.</text>
</comment>
<evidence type="ECO:0000313" key="12">
    <source>
        <dbReference type="EMBL" id="VDH04053.1"/>
    </source>
</evidence>
<dbReference type="Gene3D" id="3.40.50.1820">
    <property type="entry name" value="alpha/beta hydrolase"/>
    <property type="match status" value="1"/>
</dbReference>
<reference evidence="12 13" key="1">
    <citation type="submission" date="2018-11" db="EMBL/GenBank/DDBJ databases">
        <authorList>
            <consortium name="Pathogen Informatics"/>
        </authorList>
    </citation>
    <scope>NUCLEOTIDE SEQUENCE [LARGE SCALE GENOMIC DNA]</scope>
    <source>
        <strain evidence="12 13">NCTC12929</strain>
    </source>
</reference>
<dbReference type="GO" id="GO:0045493">
    <property type="term" value="P:xylan catabolic process"/>
    <property type="evidence" value="ECO:0007669"/>
    <property type="project" value="UniProtKB-KW"/>
</dbReference>
<keyword evidence="7" id="KW-0119">Carbohydrate metabolism</keyword>
<feature type="chain" id="PRO_5031552095" evidence="10">
    <location>
        <begin position="17"/>
        <end position="293"/>
    </location>
</feature>
<evidence type="ECO:0000256" key="8">
    <source>
        <dbReference type="ARBA" id="ARBA00023326"/>
    </source>
</evidence>
<keyword evidence="4" id="KW-0858">Xylan degradation</keyword>
<comment type="subcellular location">
    <subcellularLocation>
        <location evidence="1">Secreted</location>
    </subcellularLocation>
</comment>
<evidence type="ECO:0000259" key="11">
    <source>
        <dbReference type="Pfam" id="PF02230"/>
    </source>
</evidence>
<dbReference type="PANTHER" id="PTHR38050:SF1">
    <property type="entry name" value="FERULOYL ESTERASE C"/>
    <property type="match status" value="1"/>
</dbReference>
<proteinExistence type="inferred from homology"/>
<keyword evidence="6" id="KW-0378">Hydrolase</keyword>
<accession>A0A7Z8YPJ0</accession>
<dbReference type="AlphaFoldDB" id="A0A7Z8YPJ0"/>